<proteinExistence type="predicted"/>
<evidence type="ECO:0000313" key="3">
    <source>
        <dbReference type="Proteomes" id="UP000826661"/>
    </source>
</evidence>
<sequence>MSTEPARPYPPGEQEKAEYYDGLRNQPRLIARTSATPFVPNTTRDTYHFDKHYKQREPLTCHDIITKYSQDFGLDIISTLGNYPWHRFYPIRINDEMDIGRPVVFVIETLTDSEPWETSIEVALSCRKVIRLMGITDVEVEIQQVTQVPFANKELDAFIDIASKAAASTSSMVGEKANHLLLQEAVENVLPFSSHIGYEIHNIKSDKSGTMGLHLRLGDEGAHYGLTCRHVVLEGPSNPSVDINVDISGDKTTLVRQLTQRTAVSLVNDGVGLEDYCRKMYRDLTKKIYEWDKGYSTTEETAEARKSRCPTSEERERLPRLARLLSQVTEAASLILPMLHESRIIGHVAYAPSYAKSSRGLLLDWSLVRLDTANDFAAQRTNKVYIGYEEAERRDCQVFVKDAKGRRQSLFRESSKLSDHISDDGFLQITGAVPTPKDGNAARLPVGIRSMRSGLNFGMTNEILAVRRDSTGGKLVVWEWIVFCERNYTCFSAEGDSGTAVWDHSGRFVGMVTGGTAISETSWHNDSPVAKNDTETPEASASASFRVDAGRDLTFVTTAEYLFESIKEFTGRTPHIL</sequence>
<accession>A0A8G0LN22</accession>
<dbReference type="EMBL" id="CP075869">
    <property type="protein sequence ID" value="QYT03813.1"/>
    <property type="molecule type" value="Genomic_DNA"/>
</dbReference>
<keyword evidence="3" id="KW-1185">Reference proteome</keyword>
<dbReference type="InterPro" id="IPR009003">
    <property type="entry name" value="Peptidase_S1_PA"/>
</dbReference>
<feature type="region of interest" description="Disordered" evidence="1">
    <location>
        <begin position="520"/>
        <end position="543"/>
    </location>
</feature>
<protein>
    <submittedName>
        <fullName evidence="2">Uncharacterized protein</fullName>
    </submittedName>
</protein>
<evidence type="ECO:0000256" key="1">
    <source>
        <dbReference type="SAM" id="MobiDB-lite"/>
    </source>
</evidence>
<dbReference type="SUPFAM" id="SSF50494">
    <property type="entry name" value="Trypsin-like serine proteases"/>
    <property type="match status" value="1"/>
</dbReference>
<organism evidence="2 3">
    <name type="scientific">Trichoderma simmonsii</name>
    <dbReference type="NCBI Taxonomy" id="1491479"/>
    <lineage>
        <taxon>Eukaryota</taxon>
        <taxon>Fungi</taxon>
        <taxon>Dikarya</taxon>
        <taxon>Ascomycota</taxon>
        <taxon>Pezizomycotina</taxon>
        <taxon>Sordariomycetes</taxon>
        <taxon>Hypocreomycetidae</taxon>
        <taxon>Hypocreales</taxon>
        <taxon>Hypocreaceae</taxon>
        <taxon>Trichoderma</taxon>
    </lineage>
</organism>
<evidence type="ECO:0000313" key="2">
    <source>
        <dbReference type="EMBL" id="QYT03813.1"/>
    </source>
</evidence>
<name>A0A8G0LN22_9HYPO</name>
<reference evidence="2 3" key="1">
    <citation type="journal article" date="2021" name="BMC Genomics">
        <title>Telomere-to-telomere genome assembly of asparaginase-producing Trichoderma simmonsii.</title>
        <authorList>
            <person name="Chung D."/>
            <person name="Kwon Y.M."/>
            <person name="Yang Y."/>
        </authorList>
    </citation>
    <scope>NUCLEOTIDE SEQUENCE [LARGE SCALE GENOMIC DNA]</scope>
    <source>
        <strain evidence="2 3">GH-Sj1</strain>
    </source>
</reference>
<dbReference type="InterPro" id="IPR043504">
    <property type="entry name" value="Peptidase_S1_PA_chymotrypsin"/>
</dbReference>
<dbReference type="AlphaFoldDB" id="A0A8G0LN22"/>
<dbReference type="Proteomes" id="UP000826661">
    <property type="component" value="Chromosome VI"/>
</dbReference>
<gene>
    <name evidence="2" type="ORF">H0G86_010762</name>
</gene>
<dbReference type="Gene3D" id="2.40.10.10">
    <property type="entry name" value="Trypsin-like serine proteases"/>
    <property type="match status" value="1"/>
</dbReference>